<feature type="compositionally biased region" description="Basic residues" evidence="1">
    <location>
        <begin position="184"/>
        <end position="197"/>
    </location>
</feature>
<evidence type="ECO:0000256" key="2">
    <source>
        <dbReference type="SAM" id="Phobius"/>
    </source>
</evidence>
<proteinExistence type="predicted"/>
<organism evidence="3 4">
    <name type="scientific">Micromonospora olivasterospora</name>
    <dbReference type="NCBI Taxonomy" id="1880"/>
    <lineage>
        <taxon>Bacteria</taxon>
        <taxon>Bacillati</taxon>
        <taxon>Actinomycetota</taxon>
        <taxon>Actinomycetes</taxon>
        <taxon>Micromonosporales</taxon>
        <taxon>Micromonosporaceae</taxon>
        <taxon>Micromonospora</taxon>
    </lineage>
</organism>
<feature type="region of interest" description="Disordered" evidence="1">
    <location>
        <begin position="141"/>
        <end position="225"/>
    </location>
</feature>
<protein>
    <submittedName>
        <fullName evidence="3">Uncharacterized protein</fullName>
    </submittedName>
</protein>
<feature type="transmembrane region" description="Helical" evidence="2">
    <location>
        <begin position="42"/>
        <end position="60"/>
    </location>
</feature>
<dbReference type="AlphaFoldDB" id="A0A562IBY9"/>
<comment type="caution">
    <text evidence="3">The sequence shown here is derived from an EMBL/GenBank/DDBJ whole genome shotgun (WGS) entry which is preliminary data.</text>
</comment>
<dbReference type="PROSITE" id="PS51257">
    <property type="entry name" value="PROKAR_LIPOPROTEIN"/>
    <property type="match status" value="1"/>
</dbReference>
<evidence type="ECO:0000256" key="1">
    <source>
        <dbReference type="SAM" id="MobiDB-lite"/>
    </source>
</evidence>
<evidence type="ECO:0000313" key="4">
    <source>
        <dbReference type="Proteomes" id="UP000319825"/>
    </source>
</evidence>
<feature type="compositionally biased region" description="Basic residues" evidence="1">
    <location>
        <begin position="160"/>
        <end position="177"/>
    </location>
</feature>
<dbReference type="EMBL" id="VLKE01000001">
    <property type="protein sequence ID" value="TWH68422.1"/>
    <property type="molecule type" value="Genomic_DNA"/>
</dbReference>
<feature type="transmembrane region" description="Helical" evidence="2">
    <location>
        <begin position="12"/>
        <end position="30"/>
    </location>
</feature>
<reference evidence="3 4" key="1">
    <citation type="submission" date="2019-07" db="EMBL/GenBank/DDBJ databases">
        <title>R&amp;d 2014.</title>
        <authorList>
            <person name="Klenk H.-P."/>
        </authorList>
    </citation>
    <scope>NUCLEOTIDE SEQUENCE [LARGE SCALE GENOMIC DNA]</scope>
    <source>
        <strain evidence="3 4">DSM 43868</strain>
    </source>
</reference>
<dbReference type="OrthoDB" id="5185521at2"/>
<keyword evidence="2" id="KW-0812">Transmembrane</keyword>
<keyword evidence="2" id="KW-0472">Membrane</keyword>
<dbReference type="RefSeq" id="WP_145775234.1">
    <property type="nucleotide sequence ID" value="NZ_BAAATQ010000010.1"/>
</dbReference>
<gene>
    <name evidence="3" type="ORF">JD77_03414</name>
</gene>
<accession>A0A562IBY9</accession>
<name>A0A562IBY9_MICOL</name>
<sequence>MFGLLPRLGGSTLAALLLLGACVVASVWLGRRGPALRRWPRLAVNAGTAVLAVFAIAGFADADGQLGRNDSGYRPASVDAPYVRDIFVYDSEGRLVENARLFDQDGNPIRIGYPDCADGFVVPQPGAPTYPYCPEQAPYRAGPGAAPCRRRPAHPPSAHYPRRRRRPLPRARPHRPGRPPPAPLRRRARPPRPRRRSPPPDLCGTSHVGGARSSGRPDVPCCPAG</sequence>
<evidence type="ECO:0000313" key="3">
    <source>
        <dbReference type="EMBL" id="TWH68422.1"/>
    </source>
</evidence>
<keyword evidence="2" id="KW-1133">Transmembrane helix</keyword>
<dbReference type="Proteomes" id="UP000319825">
    <property type="component" value="Unassembled WGS sequence"/>
</dbReference>
<keyword evidence="4" id="KW-1185">Reference proteome</keyword>